<dbReference type="EMBL" id="LBWP01000007">
    <property type="protein sequence ID" value="KKR11460.1"/>
    <property type="molecule type" value="Genomic_DNA"/>
</dbReference>
<dbReference type="GO" id="GO:0016740">
    <property type="term" value="F:transferase activity"/>
    <property type="evidence" value="ECO:0007669"/>
    <property type="project" value="UniProtKB-KW"/>
</dbReference>
<name>A0A0G0QM36_9BACT</name>
<organism evidence="2 3">
    <name type="scientific">Candidatus Woesebacteria bacterium GW2011_GWA1_39_21</name>
    <dbReference type="NCBI Taxonomy" id="1618550"/>
    <lineage>
        <taxon>Bacteria</taxon>
        <taxon>Candidatus Woeseibacteriota</taxon>
    </lineage>
</organism>
<evidence type="ECO:0000313" key="3">
    <source>
        <dbReference type="Proteomes" id="UP000034246"/>
    </source>
</evidence>
<reference evidence="2 3" key="1">
    <citation type="journal article" date="2015" name="Nature">
        <title>rRNA introns, odd ribosomes, and small enigmatic genomes across a large radiation of phyla.</title>
        <authorList>
            <person name="Brown C.T."/>
            <person name="Hug L.A."/>
            <person name="Thomas B.C."/>
            <person name="Sharon I."/>
            <person name="Castelle C.J."/>
            <person name="Singh A."/>
            <person name="Wilkins M.J."/>
            <person name="Williams K.H."/>
            <person name="Banfield J.F."/>
        </authorList>
    </citation>
    <scope>NUCLEOTIDE SEQUENCE [LARGE SCALE GENOMIC DNA]</scope>
</reference>
<dbReference type="STRING" id="1618550.UT39_C0007G0025"/>
<dbReference type="PANTHER" id="PTHR43179">
    <property type="entry name" value="RHAMNOSYLTRANSFERASE WBBL"/>
    <property type="match status" value="1"/>
</dbReference>
<gene>
    <name evidence="2" type="ORF">UT39_C0007G0025</name>
</gene>
<accession>A0A0G0QM36</accession>
<evidence type="ECO:0000259" key="1">
    <source>
        <dbReference type="Pfam" id="PF00535"/>
    </source>
</evidence>
<dbReference type="Proteomes" id="UP000034246">
    <property type="component" value="Unassembled WGS sequence"/>
</dbReference>
<dbReference type="AlphaFoldDB" id="A0A0G0QM36"/>
<comment type="caution">
    <text evidence="2">The sequence shown here is derived from an EMBL/GenBank/DDBJ whole genome shotgun (WGS) entry which is preliminary data.</text>
</comment>
<protein>
    <submittedName>
        <fullName evidence="2">Glycosyltransferase/rhamnosyltransferase</fullName>
    </submittedName>
</protein>
<dbReference type="CDD" id="cd04186">
    <property type="entry name" value="GT_2_like_c"/>
    <property type="match status" value="1"/>
</dbReference>
<dbReference type="PANTHER" id="PTHR43179:SF7">
    <property type="entry name" value="RHAMNOSYLTRANSFERASE WBBL"/>
    <property type="match status" value="1"/>
</dbReference>
<proteinExistence type="predicted"/>
<evidence type="ECO:0000313" key="2">
    <source>
        <dbReference type="EMBL" id="KKR11460.1"/>
    </source>
</evidence>
<feature type="domain" description="Glycosyltransferase 2-like" evidence="1">
    <location>
        <begin position="6"/>
        <end position="120"/>
    </location>
</feature>
<sequence length="273" mass="31162">MIMDISVIIVNYKTKKETLDAVNSCLTNTSRLKKEIIVVDNGSADGSYAYLSKKLKNKPSVVLIKGKMNLGFAKAVNLALKRSKGEYRLLLNSDTRVTNNCFKRLIDFAETDKTIGVIGTKLILPNGSIQDSCFNFPGIVNALKEYWFGLKGSYSPFYKNRTSQVDAVVGASFLITPKAFQKVGLFDERYFMYFEDIDYCRRVKKAGLKVIYYPEVEIFHYHGLSGKGLTEASTQWRRLIPSSVIYHGRIRYEIINFILWSGQLWKRIIKSKI</sequence>
<dbReference type="InterPro" id="IPR001173">
    <property type="entry name" value="Glyco_trans_2-like"/>
</dbReference>
<dbReference type="SUPFAM" id="SSF53448">
    <property type="entry name" value="Nucleotide-diphospho-sugar transferases"/>
    <property type="match status" value="1"/>
</dbReference>
<dbReference type="InterPro" id="IPR029044">
    <property type="entry name" value="Nucleotide-diphossugar_trans"/>
</dbReference>
<dbReference type="Gene3D" id="3.90.550.10">
    <property type="entry name" value="Spore Coat Polysaccharide Biosynthesis Protein SpsA, Chain A"/>
    <property type="match status" value="1"/>
</dbReference>
<keyword evidence="2" id="KW-0808">Transferase</keyword>
<dbReference type="Pfam" id="PF00535">
    <property type="entry name" value="Glycos_transf_2"/>
    <property type="match status" value="1"/>
</dbReference>